<evidence type="ECO:0000313" key="9">
    <source>
        <dbReference type="WBParaSite" id="MBELARI_LOCUS3982"/>
    </source>
</evidence>
<feature type="domain" description="Sushi" evidence="7">
    <location>
        <begin position="481"/>
        <end position="544"/>
    </location>
</feature>
<evidence type="ECO:0000256" key="6">
    <source>
        <dbReference type="SAM" id="SignalP"/>
    </source>
</evidence>
<dbReference type="SMART" id="SM00032">
    <property type="entry name" value="CCP"/>
    <property type="match status" value="13"/>
</dbReference>
<reference evidence="9" key="1">
    <citation type="submission" date="2024-02" db="UniProtKB">
        <authorList>
            <consortium name="WormBaseParasite"/>
        </authorList>
    </citation>
    <scope>IDENTIFICATION</scope>
</reference>
<feature type="domain" description="Sushi" evidence="7">
    <location>
        <begin position="766"/>
        <end position="828"/>
    </location>
</feature>
<dbReference type="PANTHER" id="PTHR45785">
    <property type="entry name" value="COMPLEMENT FACTOR H-RELATED"/>
    <property type="match status" value="1"/>
</dbReference>
<feature type="domain" description="Sushi" evidence="7">
    <location>
        <begin position="1061"/>
        <end position="1125"/>
    </location>
</feature>
<sequence length="1128" mass="117103">MLFKHFIQLFLLFSKFSLLNSQLCPSSDAPKDLAAVSVWLKDGNGTGDGTGDVYRISDEDLTDKGYVRSPKDRDNFVVLMARSAGGCVNGCSAKIGTNQRDDGQINHLENILGAPYGFTDLHDNLFCGRTLGACGADVPIFKYFQGNGKDTTFAYSLDPSARFPGMTRDLTFSCFGWSDGGSVVHPAGTEQNCMKLLDVEHGKVHYSTPGSGAFSLGTAAHTICDSGFSATGQTQVLCTKKGWFPASLGGCVQQSAKPRGISLLNVAAADGPSITHGSSECAAIGKVSHGSLLYSAMAKDARYPNLSTVTLFCDLAYVAVGEVTSTCKLGLWSPPIGECVSSLEIHCQPMLVPLNGRISYSSSNGSKPLTEGASASLACDQGYIVRGVQNVSCHFRQWSNLIGSCEKASILAKPQRHGNPIDRGKETGFGNQLSANLNCNLGFVIQGAGASFCQNGAWIPELGSCVSGTSIFGVNSGNAGGQCMDIQLITAVGTVNYSSSAANQRPSLSTASLSCPSGFSAQGALTATCNNGVWIPTTLGACISSTLVTASVTSTVCPNLALLNGNLTYSTPNLDSTKPIGSQVYLSCIQGTNPVGPTQSICQNGGWSPALGSCQGSPSFTISPSLCPSLLPPLFGTLNYSQPGQFGAYPTGTSVSLNCSTGSVIGTSQSECLNGGWQPAGFGSCPLTTINKDAIGGQCTAITSATGGTVNYSNGPFGPFNSGTTANITCFSGFVQGSQFTTCTNGQWSPQLGFCSSTSNPGGSGTTCPFAPLIPMGANPIYSTGSSAGPFYNGASVTITCPMGQSVSGSAITTCTNGQWSYLGTCSTSGTGVGQCPFAPLAPFNGNLSYPSSSSSPPFSSGSTINLQCSSSTRVLGSSTTTCQAESPQRRAPVSSCLSMASPPSSKIKYYTNSTGFYSNGTVAELECELGWTPAGDRLATCLNGHWVPERMGVCIPRNVEKIVEKLCSFPVPPVLNGEIGYSQKEAFGGFISGTRASLKCSHGFEAKGEPSTLCINGDWTPKLGDCISPINATSNRIQSDAGEIDRSGEELEESTTKITESCSPPYSPGFGEVTYIQSSRSAEYEEGTTALLYCDIGYLVAGQPSLVCSSDGWRPLAGFGTCQRPYS</sequence>
<dbReference type="PROSITE" id="PS50923">
    <property type="entry name" value="SUSHI"/>
    <property type="match status" value="8"/>
</dbReference>
<dbReference type="InterPro" id="IPR035976">
    <property type="entry name" value="Sushi/SCR/CCP_sf"/>
</dbReference>
<evidence type="ECO:0000256" key="2">
    <source>
        <dbReference type="ARBA" id="ARBA00022659"/>
    </source>
</evidence>
<keyword evidence="2 5" id="KW-0768">Sushi</keyword>
<dbReference type="Proteomes" id="UP000887575">
    <property type="component" value="Unassembled WGS sequence"/>
</dbReference>
<organism evidence="8 9">
    <name type="scientific">Mesorhabditis belari</name>
    <dbReference type="NCBI Taxonomy" id="2138241"/>
    <lineage>
        <taxon>Eukaryota</taxon>
        <taxon>Metazoa</taxon>
        <taxon>Ecdysozoa</taxon>
        <taxon>Nematoda</taxon>
        <taxon>Chromadorea</taxon>
        <taxon>Rhabditida</taxon>
        <taxon>Rhabditina</taxon>
        <taxon>Rhabditomorpha</taxon>
        <taxon>Rhabditoidea</taxon>
        <taxon>Rhabditidae</taxon>
        <taxon>Mesorhabditinae</taxon>
        <taxon>Mesorhabditis</taxon>
    </lineage>
</organism>
<keyword evidence="3 6" id="KW-0732">Signal</keyword>
<dbReference type="PANTHER" id="PTHR45785:SF2">
    <property type="entry name" value="COMPLEMENT FACTOR H-RELATED"/>
    <property type="match status" value="1"/>
</dbReference>
<dbReference type="CDD" id="cd00033">
    <property type="entry name" value="CCP"/>
    <property type="match status" value="7"/>
</dbReference>
<dbReference type="Gene3D" id="2.10.70.10">
    <property type="entry name" value="Complement Module, domain 1"/>
    <property type="match status" value="10"/>
</dbReference>
<dbReference type="SUPFAM" id="SSF57535">
    <property type="entry name" value="Complement control module/SCR domain"/>
    <property type="match status" value="9"/>
</dbReference>
<dbReference type="AlphaFoldDB" id="A0AAF3FAL4"/>
<keyword evidence="4 5" id="KW-1015">Disulfide bond</keyword>
<dbReference type="WBParaSite" id="MBELARI_LOCUS3982">
    <property type="protein sequence ID" value="MBELARI_LOCUS3982"/>
    <property type="gene ID" value="MBELARI_LOCUS3982"/>
</dbReference>
<evidence type="ECO:0000256" key="4">
    <source>
        <dbReference type="ARBA" id="ARBA00023157"/>
    </source>
</evidence>
<feature type="disulfide bond" evidence="5">
    <location>
        <begin position="928"/>
        <end position="955"/>
    </location>
</feature>
<comment type="subcellular location">
    <subcellularLocation>
        <location evidence="1">Virion</location>
    </subcellularLocation>
</comment>
<evidence type="ECO:0000259" key="7">
    <source>
        <dbReference type="PROSITE" id="PS50923"/>
    </source>
</evidence>
<feature type="chain" id="PRO_5042161764" description="Sushi domain-containing protein" evidence="6">
    <location>
        <begin position="22"/>
        <end position="1128"/>
    </location>
</feature>
<dbReference type="Pfam" id="PF00084">
    <property type="entry name" value="Sushi"/>
    <property type="match status" value="7"/>
</dbReference>
<dbReference type="InterPro" id="IPR051503">
    <property type="entry name" value="ComplSys_Reg/VirEntry_Med"/>
</dbReference>
<feature type="domain" description="Sushi" evidence="7">
    <location>
        <begin position="895"/>
        <end position="957"/>
    </location>
</feature>
<evidence type="ECO:0000256" key="3">
    <source>
        <dbReference type="ARBA" id="ARBA00022729"/>
    </source>
</evidence>
<feature type="domain" description="Sushi" evidence="7">
    <location>
        <begin position="345"/>
        <end position="407"/>
    </location>
</feature>
<name>A0AAF3FAL4_9BILA</name>
<feature type="domain" description="Sushi" evidence="7">
    <location>
        <begin position="555"/>
        <end position="616"/>
    </location>
</feature>
<feature type="disulfide bond" evidence="5">
    <location>
        <begin position="515"/>
        <end position="542"/>
    </location>
</feature>
<proteinExistence type="predicted"/>
<feature type="domain" description="Sushi" evidence="7">
    <location>
        <begin position="966"/>
        <end position="1029"/>
    </location>
</feature>
<evidence type="ECO:0000256" key="5">
    <source>
        <dbReference type="PROSITE-ProRule" id="PRU00302"/>
    </source>
</evidence>
<keyword evidence="8" id="KW-1185">Reference proteome</keyword>
<evidence type="ECO:0000256" key="1">
    <source>
        <dbReference type="ARBA" id="ARBA00004328"/>
    </source>
</evidence>
<feature type="domain" description="Sushi" evidence="7">
    <location>
        <begin position="697"/>
        <end position="757"/>
    </location>
</feature>
<comment type="caution">
    <text evidence="5">Lacks conserved residue(s) required for the propagation of feature annotation.</text>
</comment>
<feature type="signal peptide" evidence="6">
    <location>
        <begin position="1"/>
        <end position="21"/>
    </location>
</feature>
<evidence type="ECO:0000313" key="8">
    <source>
        <dbReference type="Proteomes" id="UP000887575"/>
    </source>
</evidence>
<protein>
    <recommendedName>
        <fullName evidence="7">Sushi domain-containing protein</fullName>
    </recommendedName>
</protein>
<dbReference type="InterPro" id="IPR000436">
    <property type="entry name" value="Sushi_SCR_CCP_dom"/>
</dbReference>
<accession>A0AAF3FAL4</accession>